<gene>
    <name evidence="2" type="primary">nasR [H]</name>
    <name evidence="2" type="ordered locus">TVNIR_2424</name>
</gene>
<dbReference type="Gene3D" id="1.10.10.10">
    <property type="entry name" value="Winged helix-like DNA-binding domain superfamily/Winged helix DNA-binding domain"/>
    <property type="match status" value="1"/>
</dbReference>
<dbReference type="InterPro" id="IPR005561">
    <property type="entry name" value="ANTAR"/>
</dbReference>
<protein>
    <submittedName>
        <fullName evidence="2">Response regulator NasT</fullName>
    </submittedName>
</protein>
<dbReference type="GO" id="GO:0003723">
    <property type="term" value="F:RNA binding"/>
    <property type="evidence" value="ECO:0007669"/>
    <property type="project" value="InterPro"/>
</dbReference>
<reference evidence="2" key="1">
    <citation type="submission" date="2015-12" db="EMBL/GenBank/DDBJ databases">
        <authorList>
            <person name="Tikhonova T.V."/>
            <person name="Pavlov A.R."/>
            <person name="Beletsky A.V."/>
            <person name="Mardanov A.V."/>
            <person name="Sorokin D.Y."/>
            <person name="Ravin N.V."/>
            <person name="Popov V.O."/>
        </authorList>
    </citation>
    <scope>NUCLEOTIDE SEQUENCE</scope>
    <source>
        <strain evidence="2">DSM 14787</strain>
    </source>
</reference>
<dbReference type="STRING" id="1255043.TVNIR_2424"/>
<dbReference type="SMART" id="SM01012">
    <property type="entry name" value="ANTAR"/>
    <property type="match status" value="1"/>
</dbReference>
<dbReference type="InterPro" id="IPR036388">
    <property type="entry name" value="WH-like_DNA-bd_sf"/>
</dbReference>
<dbReference type="Proteomes" id="UP000010809">
    <property type="component" value="Chromosome"/>
</dbReference>
<evidence type="ECO:0000313" key="3">
    <source>
        <dbReference type="Proteomes" id="UP000010809"/>
    </source>
</evidence>
<dbReference type="Pfam" id="PF08376">
    <property type="entry name" value="NIT"/>
    <property type="match status" value="1"/>
</dbReference>
<feature type="domain" description="ANTAR" evidence="1">
    <location>
        <begin position="369"/>
        <end position="430"/>
    </location>
</feature>
<dbReference type="PATRIC" id="fig|1255043.3.peg.2446"/>
<dbReference type="HOGENOM" id="CLU_052982_0_0_6"/>
<dbReference type="PROSITE" id="PS50921">
    <property type="entry name" value="ANTAR"/>
    <property type="match status" value="1"/>
</dbReference>
<sequence length="441" mass="48885">MDTAERSALEFLVAARRCEVAALEQLAQAVQLVAVVRALMHSLQRERGASNLYLGSSGRRYGERLQQYREDSERAQASFLEHLSTWLNPGSRGLQCSRLLGGIALAVDGLSRLPELRAAILRQDVDAPEVIERFTELLGHLLGVVFEAADTAVDPEVSRALVALFNLMQGKELSGQERAIGVAGFSRGWGDETLRQSLVHRIDAQERCFRIFTEFCDEDSLRLWQECQTVPHTAELERLRRIACTGSRDGLLEGSLDLAELWFAQATHRIDALWGVEEQLEAHLRGLCERRLLEVRAVLEDATALTGGGEADSRGREQPSAVILGRPLPVTGEAGAARLIELERQRLEGNGGLLQTSLMDLVHVQSRQLHAIADELTAAREALAERKLIERAKSLLMKHRNLSEEQAYRLLRQTAMNQNRRLAEVAEATVAMADVLASPVT</sequence>
<proteinExistence type="predicted"/>
<dbReference type="InterPro" id="IPR013587">
    <property type="entry name" value="Nitrate/nitrite_sensing"/>
</dbReference>
<dbReference type="EMBL" id="CP003989">
    <property type="protein sequence ID" value="AGA34067.1"/>
    <property type="molecule type" value="Genomic_DNA"/>
</dbReference>
<dbReference type="KEGG" id="tni:TVNIR_2424"/>
<dbReference type="RefSeq" id="WP_015259185.1">
    <property type="nucleotide sequence ID" value="NC_019902.2"/>
</dbReference>
<dbReference type="Pfam" id="PF03861">
    <property type="entry name" value="ANTAR"/>
    <property type="match status" value="1"/>
</dbReference>
<dbReference type="OrthoDB" id="9782798at2"/>
<dbReference type="eggNOG" id="COG3707">
    <property type="taxonomic scope" value="Bacteria"/>
</dbReference>
<organism evidence="2 3">
    <name type="scientific">Thioalkalivibrio nitratireducens (strain DSM 14787 / UNIQEM 213 / ALEN2)</name>
    <dbReference type="NCBI Taxonomy" id="1255043"/>
    <lineage>
        <taxon>Bacteria</taxon>
        <taxon>Pseudomonadati</taxon>
        <taxon>Pseudomonadota</taxon>
        <taxon>Gammaproteobacteria</taxon>
        <taxon>Chromatiales</taxon>
        <taxon>Ectothiorhodospiraceae</taxon>
        <taxon>Thioalkalivibrio</taxon>
    </lineage>
</organism>
<name>L0DYI4_THIND</name>
<evidence type="ECO:0000313" key="2">
    <source>
        <dbReference type="EMBL" id="AGA34067.1"/>
    </source>
</evidence>
<dbReference type="InterPro" id="IPR011006">
    <property type="entry name" value="CheY-like_superfamily"/>
</dbReference>
<dbReference type="SUPFAM" id="SSF52172">
    <property type="entry name" value="CheY-like"/>
    <property type="match status" value="1"/>
</dbReference>
<evidence type="ECO:0000259" key="1">
    <source>
        <dbReference type="PROSITE" id="PS50921"/>
    </source>
</evidence>
<accession>L0DYI4</accession>
<keyword evidence="3" id="KW-1185">Reference proteome</keyword>
<dbReference type="AlphaFoldDB" id="L0DYI4"/>